<dbReference type="Pfam" id="PF01546">
    <property type="entry name" value="Peptidase_M20"/>
    <property type="match status" value="1"/>
</dbReference>
<dbReference type="FunFam" id="3.30.70.360:FF:000001">
    <property type="entry name" value="N-acetyldiaminopimelate deacetylase"/>
    <property type="match status" value="1"/>
</dbReference>
<keyword evidence="2 5" id="KW-0378">Hydrolase</keyword>
<dbReference type="RefSeq" id="WP_142766135.1">
    <property type="nucleotide sequence ID" value="NZ_CP041356.1"/>
</dbReference>
<evidence type="ECO:0000256" key="2">
    <source>
        <dbReference type="ARBA" id="ARBA00022801"/>
    </source>
</evidence>
<organism evidence="8 9">
    <name type="scientific">Lactococcus protaetiae</name>
    <dbReference type="NCBI Taxonomy" id="2592653"/>
    <lineage>
        <taxon>Bacteria</taxon>
        <taxon>Bacillati</taxon>
        <taxon>Bacillota</taxon>
        <taxon>Bacilli</taxon>
        <taxon>Lactobacillales</taxon>
        <taxon>Streptococcaceae</taxon>
        <taxon>Lactococcus</taxon>
    </lineage>
</organism>
<dbReference type="HAMAP" id="MF_01692">
    <property type="entry name" value="DapEL"/>
    <property type="match status" value="1"/>
</dbReference>
<dbReference type="InterPro" id="IPR036264">
    <property type="entry name" value="Bact_exopeptidase_dim_dom"/>
</dbReference>
<dbReference type="GO" id="GO:0046872">
    <property type="term" value="F:metal ion binding"/>
    <property type="evidence" value="ECO:0007669"/>
    <property type="project" value="UniProtKB-KW"/>
</dbReference>
<sequence length="375" mass="41471">MLDLIKIRRHLHSTPEIGLQEHETQKYLLEIINSVIADKAFAELKTWRTGILVMLHGSQATKTIGWRTDIDGLPVEEQTGLPFASKNGRMHACGHDIHMTTALGLLEKLSETQPRENLLFLFQPAEENEAGGKLMYDENAFGDWIPDEFYGLHVRPELKVGDIATNTHTLFAGTCEVELTFKGKGGHAAFPHEADDALVAAAYFVTQVQTIVSRNVDPLGSAVVTFGKMEAGTTNNIIAETAFLHGTIRTLTQEMNTLTQKRLTEIAQGIAQSFGMELDLKLKQGGYLPVENNPQLASELMTFFENEPAVNLIDIEPAMTGEDFGYLLSKIPGVMFWLGVDSSAPLHSNKMTPSETVLDFAVENIAKFLEMKAKR</sequence>
<dbReference type="EC" id="3.5.1.47" evidence="5"/>
<dbReference type="Gene3D" id="3.40.630.10">
    <property type="entry name" value="Zn peptidases"/>
    <property type="match status" value="1"/>
</dbReference>
<dbReference type="InterPro" id="IPR023905">
    <property type="entry name" value="AcetylDAP_deacetylase"/>
</dbReference>
<evidence type="ECO:0000256" key="3">
    <source>
        <dbReference type="ARBA" id="ARBA00022915"/>
    </source>
</evidence>
<dbReference type="PANTHER" id="PTHR11014">
    <property type="entry name" value="PEPTIDASE M20 FAMILY MEMBER"/>
    <property type="match status" value="1"/>
</dbReference>
<comment type="cofactor">
    <cofactor evidence="6">
        <name>Mn(2+)</name>
        <dbReference type="ChEBI" id="CHEBI:29035"/>
    </cofactor>
    <text evidence="6">The Mn(2+) ion enhances activity.</text>
</comment>
<dbReference type="GO" id="GO:0009089">
    <property type="term" value="P:lysine biosynthetic process via diaminopimelate"/>
    <property type="evidence" value="ECO:0007669"/>
    <property type="project" value="UniProtKB-UniRule"/>
</dbReference>
<keyword evidence="3 5" id="KW-0220">Diaminopimelate biosynthesis</keyword>
<comment type="pathway">
    <text evidence="5">Amino-acid biosynthesis; L-lysine biosynthesis via DAP pathway; LL-2,6-diaminopimelate from (S)-tetrahydrodipicolinate (acetylase route): step 3/3.</text>
</comment>
<evidence type="ECO:0000313" key="8">
    <source>
        <dbReference type="EMBL" id="QDK70533.1"/>
    </source>
</evidence>
<evidence type="ECO:0000259" key="7">
    <source>
        <dbReference type="Pfam" id="PF07687"/>
    </source>
</evidence>
<protein>
    <recommendedName>
        <fullName evidence="5">N-acetyldiaminopimelate deacetylase</fullName>
        <ecNumber evidence="5">3.5.1.47</ecNumber>
    </recommendedName>
</protein>
<dbReference type="SUPFAM" id="SSF53187">
    <property type="entry name" value="Zn-dependent exopeptidases"/>
    <property type="match status" value="1"/>
</dbReference>
<comment type="function">
    <text evidence="5">Catalyzes the conversion of N-acetyl-diaminopimelate to diaminopimelate and acetate.</text>
</comment>
<dbReference type="GO" id="GO:0050118">
    <property type="term" value="F:N-acetyldiaminopimelate deacetylase activity"/>
    <property type="evidence" value="ECO:0007669"/>
    <property type="project" value="UniProtKB-UniRule"/>
</dbReference>
<keyword evidence="9" id="KW-1185">Reference proteome</keyword>
<feature type="binding site" evidence="6">
    <location>
        <position position="347"/>
    </location>
    <ligand>
        <name>Mn(2+)</name>
        <dbReference type="ChEBI" id="CHEBI:29035"/>
        <label>2</label>
    </ligand>
</feature>
<keyword evidence="6" id="KW-0464">Manganese</keyword>
<dbReference type="PIRSF" id="PIRSF005962">
    <property type="entry name" value="Pept_M20D_amidohydro"/>
    <property type="match status" value="1"/>
</dbReference>
<feature type="binding site" evidence="6">
    <location>
        <position position="95"/>
    </location>
    <ligand>
        <name>Mn(2+)</name>
        <dbReference type="ChEBI" id="CHEBI:29035"/>
        <label>2</label>
    </ligand>
</feature>
<evidence type="ECO:0000256" key="5">
    <source>
        <dbReference type="HAMAP-Rule" id="MF_01692"/>
    </source>
</evidence>
<dbReference type="EMBL" id="CP041356">
    <property type="protein sequence ID" value="QDK70533.1"/>
    <property type="molecule type" value="Genomic_DNA"/>
</dbReference>
<evidence type="ECO:0000313" key="9">
    <source>
        <dbReference type="Proteomes" id="UP000315128"/>
    </source>
</evidence>
<comment type="similarity">
    <text evidence="5">Belongs to the peptidase M20A family. N-acetyldiaminopimelate deacetylase subfamily.</text>
</comment>
<dbReference type="InterPro" id="IPR017439">
    <property type="entry name" value="Amidohydrolase"/>
</dbReference>
<dbReference type="Pfam" id="PF07687">
    <property type="entry name" value="M20_dimer"/>
    <property type="match status" value="1"/>
</dbReference>
<evidence type="ECO:0000256" key="4">
    <source>
        <dbReference type="ARBA" id="ARBA00023154"/>
    </source>
</evidence>
<dbReference type="OrthoDB" id="9776731at2"/>
<dbReference type="PANTHER" id="PTHR11014:SF98">
    <property type="entry name" value="N-ACETYLDIAMINOPIMELATE DEACETYLASE"/>
    <property type="match status" value="1"/>
</dbReference>
<proteinExistence type="inferred from homology"/>
<dbReference type="Proteomes" id="UP000315128">
    <property type="component" value="Chromosome"/>
</dbReference>
<dbReference type="AlphaFoldDB" id="A0A514Z7K1"/>
<dbReference type="GO" id="GO:0019877">
    <property type="term" value="P:diaminopimelate biosynthetic process"/>
    <property type="evidence" value="ECO:0007669"/>
    <property type="project" value="UniProtKB-UniRule"/>
</dbReference>
<dbReference type="UniPathway" id="UPA00034">
    <property type="reaction ID" value="UER00024"/>
</dbReference>
<dbReference type="CDD" id="cd05670">
    <property type="entry name" value="M20_Acy1_YkuR-like"/>
    <property type="match status" value="1"/>
</dbReference>
<dbReference type="NCBIfam" id="TIGR01891">
    <property type="entry name" value="amidohydrolases"/>
    <property type="match status" value="1"/>
</dbReference>
<feature type="binding site" evidence="6">
    <location>
        <position position="153"/>
    </location>
    <ligand>
        <name>Mn(2+)</name>
        <dbReference type="ChEBI" id="CHEBI:29035"/>
        <label>2</label>
    </ligand>
</feature>
<feature type="active site" description="Proton acceptor" evidence="5">
    <location>
        <position position="127"/>
    </location>
</feature>
<evidence type="ECO:0000256" key="6">
    <source>
        <dbReference type="PIRSR" id="PIRSR005962-1"/>
    </source>
</evidence>
<reference evidence="8 9" key="1">
    <citation type="submission" date="2019-07" db="EMBL/GenBank/DDBJ databases">
        <title>Genome sequencing of KACC 19320.</title>
        <authorList>
            <person name="Heo J."/>
            <person name="Kim S.-J."/>
            <person name="Kim J.-S."/>
            <person name="Hong S.-B."/>
            <person name="Kwon S.-W."/>
        </authorList>
    </citation>
    <scope>NUCLEOTIDE SEQUENCE [LARGE SCALE GENOMIC DNA]</scope>
    <source>
        <strain evidence="8 9">KACC 19320</strain>
    </source>
</reference>
<name>A0A514Z7K1_9LACT</name>
<dbReference type="SUPFAM" id="SSF55031">
    <property type="entry name" value="Bacterial exopeptidase dimerisation domain"/>
    <property type="match status" value="1"/>
</dbReference>
<keyword evidence="4 5" id="KW-0457">Lysine biosynthesis</keyword>
<dbReference type="InterPro" id="IPR011650">
    <property type="entry name" value="Peptidase_M20_dimer"/>
</dbReference>
<dbReference type="KEGG" id="lack:FLP15_04280"/>
<feature type="binding site" evidence="6">
    <location>
        <position position="127"/>
    </location>
    <ligand>
        <name>Mn(2+)</name>
        <dbReference type="ChEBI" id="CHEBI:29035"/>
        <label>2</label>
    </ligand>
</feature>
<comment type="catalytic activity">
    <reaction evidence="5">
        <text>N-acetyl-(2S,6S)-2,6-diaminopimelate + H2O = (2S,6S)-2,6-diaminopimelate + acetate</text>
        <dbReference type="Rhea" id="RHEA:20405"/>
        <dbReference type="ChEBI" id="CHEBI:15377"/>
        <dbReference type="ChEBI" id="CHEBI:30089"/>
        <dbReference type="ChEBI" id="CHEBI:57609"/>
        <dbReference type="ChEBI" id="CHEBI:58767"/>
        <dbReference type="EC" id="3.5.1.47"/>
    </reaction>
</comment>
<feature type="domain" description="Peptidase M20 dimerisation" evidence="7">
    <location>
        <begin position="173"/>
        <end position="267"/>
    </location>
</feature>
<gene>
    <name evidence="8" type="ORF">FLP15_04280</name>
</gene>
<dbReference type="InterPro" id="IPR002933">
    <property type="entry name" value="Peptidase_M20"/>
</dbReference>
<feature type="binding site" evidence="6">
    <location>
        <position position="93"/>
    </location>
    <ligand>
        <name>Mn(2+)</name>
        <dbReference type="ChEBI" id="CHEBI:29035"/>
        <label>2</label>
    </ligand>
</feature>
<accession>A0A514Z7K1</accession>
<keyword evidence="1 5" id="KW-0028">Amino-acid biosynthesis</keyword>
<dbReference type="Gene3D" id="3.30.70.360">
    <property type="match status" value="1"/>
</dbReference>
<evidence type="ECO:0000256" key="1">
    <source>
        <dbReference type="ARBA" id="ARBA00022605"/>
    </source>
</evidence>
<feature type="active site" evidence="5">
    <location>
        <position position="69"/>
    </location>
</feature>
<keyword evidence="6" id="KW-0479">Metal-binding</keyword>